<evidence type="ECO:0000256" key="1">
    <source>
        <dbReference type="SAM" id="Phobius"/>
    </source>
</evidence>
<dbReference type="RefSeq" id="WP_194556670.1">
    <property type="nucleotide sequence ID" value="NZ_JADKMY010000002.1"/>
</dbReference>
<evidence type="ECO:0000313" key="2">
    <source>
        <dbReference type="EMBL" id="MBF4553769.1"/>
    </source>
</evidence>
<evidence type="ECO:0008006" key="4">
    <source>
        <dbReference type="Google" id="ProtNLM"/>
    </source>
</evidence>
<comment type="caution">
    <text evidence="2">The sequence shown here is derived from an EMBL/GenBank/DDBJ whole genome shotgun (WGS) entry which is preliminary data.</text>
</comment>
<protein>
    <recommendedName>
        <fullName evidence="4">DUF2567 domain-containing protein</fullName>
    </recommendedName>
</protein>
<accession>A0ABR9ZKI4</accession>
<dbReference type="Proteomes" id="UP000635902">
    <property type="component" value="Unassembled WGS sequence"/>
</dbReference>
<sequence length="184" mass="20002">MSHIVIPSKGKTSSRRRRALPQAIADGALFFVITMVLFGIAGAVWGGFFPTTQLQVLPNEGLEEVPGTADSGFRGFLIFAGVTCALGLILAWFAFRKFRRGLGQLLWVTACIACGTWWFIFLGLQVVTAVTPDFDANSAQPGDILHIVDFVSPWPGIMLAPAVAMLTYWIGAVTSSDEEFLRHP</sequence>
<keyword evidence="1" id="KW-1133">Transmembrane helix</keyword>
<name>A0ABR9ZKI4_9CORY</name>
<keyword evidence="1" id="KW-0812">Transmembrane</keyword>
<dbReference type="EMBL" id="JADKMY010000002">
    <property type="protein sequence ID" value="MBF4553769.1"/>
    <property type="molecule type" value="Genomic_DNA"/>
</dbReference>
<gene>
    <name evidence="2" type="ORF">IRY30_06715</name>
</gene>
<keyword evidence="3" id="KW-1185">Reference proteome</keyword>
<keyword evidence="1" id="KW-0472">Membrane</keyword>
<feature type="transmembrane region" description="Helical" evidence="1">
    <location>
        <begin position="23"/>
        <end position="48"/>
    </location>
</feature>
<proteinExistence type="predicted"/>
<organism evidence="2 3">
    <name type="scientific">Corynebacterium suicordis DSM 45110</name>
    <dbReference type="NCBI Taxonomy" id="1121369"/>
    <lineage>
        <taxon>Bacteria</taxon>
        <taxon>Bacillati</taxon>
        <taxon>Actinomycetota</taxon>
        <taxon>Actinomycetes</taxon>
        <taxon>Mycobacteriales</taxon>
        <taxon>Corynebacteriaceae</taxon>
        <taxon>Corynebacterium</taxon>
    </lineage>
</organism>
<evidence type="ECO:0000313" key="3">
    <source>
        <dbReference type="Proteomes" id="UP000635902"/>
    </source>
</evidence>
<feature type="transmembrane region" description="Helical" evidence="1">
    <location>
        <begin position="150"/>
        <end position="172"/>
    </location>
</feature>
<feature type="transmembrane region" description="Helical" evidence="1">
    <location>
        <begin position="73"/>
        <end position="93"/>
    </location>
</feature>
<reference evidence="2 3" key="1">
    <citation type="submission" date="2020-10" db="EMBL/GenBank/DDBJ databases">
        <title>Novel species in genus Corynebacterium.</title>
        <authorList>
            <person name="Zhang G."/>
        </authorList>
    </citation>
    <scope>NUCLEOTIDE SEQUENCE [LARGE SCALE GENOMIC DNA]</scope>
    <source>
        <strain evidence="2 3">DSM 45110</strain>
    </source>
</reference>
<feature type="transmembrane region" description="Helical" evidence="1">
    <location>
        <begin position="105"/>
        <end position="130"/>
    </location>
</feature>